<accession>A0A212CA51</accession>
<protein>
    <submittedName>
        <fullName evidence="2">Uncharacterized protein</fullName>
    </submittedName>
</protein>
<evidence type="ECO:0000313" key="3">
    <source>
        <dbReference type="Proteomes" id="UP000242450"/>
    </source>
</evidence>
<keyword evidence="3" id="KW-1185">Reference proteome</keyword>
<organism evidence="2 3">
    <name type="scientific">Cervus elaphus hippelaphus</name>
    <name type="common">European red deer</name>
    <dbReference type="NCBI Taxonomy" id="46360"/>
    <lineage>
        <taxon>Eukaryota</taxon>
        <taxon>Metazoa</taxon>
        <taxon>Chordata</taxon>
        <taxon>Craniata</taxon>
        <taxon>Vertebrata</taxon>
        <taxon>Euteleostomi</taxon>
        <taxon>Mammalia</taxon>
        <taxon>Eutheria</taxon>
        <taxon>Laurasiatheria</taxon>
        <taxon>Artiodactyla</taxon>
        <taxon>Ruminantia</taxon>
        <taxon>Pecora</taxon>
        <taxon>Cervidae</taxon>
        <taxon>Cervinae</taxon>
        <taxon>Cervus</taxon>
    </lineage>
</organism>
<feature type="compositionally biased region" description="Basic and acidic residues" evidence="1">
    <location>
        <begin position="86"/>
        <end position="105"/>
    </location>
</feature>
<dbReference type="Proteomes" id="UP000242450">
    <property type="component" value="Chromosome 24"/>
</dbReference>
<evidence type="ECO:0000256" key="1">
    <source>
        <dbReference type="SAM" id="MobiDB-lite"/>
    </source>
</evidence>
<comment type="caution">
    <text evidence="2">The sequence shown here is derived from an EMBL/GenBank/DDBJ whole genome shotgun (WGS) entry which is preliminary data.</text>
</comment>
<proteinExistence type="predicted"/>
<sequence length="168" mass="18380">MPPGTDRVPFVCLPAVLTDRPLLTHNVLSELTTLGTTPHPQCLTQLYFQHLRQWTVTKLCSLKTSSPGSEPDQARLWQRYSGTLDRSESTVRNTDHGARFSDHRANNGIEGQRRPMAALNSANATMAAVKTLNPKAEVARAQAALAVNISAARGLQDMLRTNLEPKGP</sequence>
<gene>
    <name evidence="2" type="ORF">Celaphus_00010280</name>
</gene>
<dbReference type="AlphaFoldDB" id="A0A212CA51"/>
<evidence type="ECO:0000313" key="2">
    <source>
        <dbReference type="EMBL" id="OWK02873.1"/>
    </source>
</evidence>
<feature type="region of interest" description="Disordered" evidence="1">
    <location>
        <begin position="86"/>
        <end position="108"/>
    </location>
</feature>
<name>A0A212CA51_CEREH</name>
<dbReference type="EMBL" id="MKHE01000024">
    <property type="protein sequence ID" value="OWK02873.1"/>
    <property type="molecule type" value="Genomic_DNA"/>
</dbReference>
<reference evidence="2 3" key="1">
    <citation type="journal article" date="2018" name="Mol. Genet. Genomics">
        <title>The red deer Cervus elaphus genome CerEla1.0: sequencing, annotating, genes, and chromosomes.</title>
        <authorList>
            <person name="Bana N.A."/>
            <person name="Nyiri A."/>
            <person name="Nagy J."/>
            <person name="Frank K."/>
            <person name="Nagy T."/>
            <person name="Steger V."/>
            <person name="Schiller M."/>
            <person name="Lakatos P."/>
            <person name="Sugar L."/>
            <person name="Horn P."/>
            <person name="Barta E."/>
            <person name="Orosz L."/>
        </authorList>
    </citation>
    <scope>NUCLEOTIDE SEQUENCE [LARGE SCALE GENOMIC DNA]</scope>
    <source>
        <strain evidence="2">Hungarian</strain>
    </source>
</reference>
<dbReference type="OrthoDB" id="10052040at2759"/>